<comment type="similarity">
    <text evidence="2">Belongs to the class-I pyridoxal-phosphate-dependent aminotransferase family.</text>
</comment>
<evidence type="ECO:0000313" key="7">
    <source>
        <dbReference type="EMBL" id="KAK7426565.1"/>
    </source>
</evidence>
<organism evidence="7 8">
    <name type="scientific">Neonectria magnoliae</name>
    <dbReference type="NCBI Taxonomy" id="2732573"/>
    <lineage>
        <taxon>Eukaryota</taxon>
        <taxon>Fungi</taxon>
        <taxon>Dikarya</taxon>
        <taxon>Ascomycota</taxon>
        <taxon>Pezizomycotina</taxon>
        <taxon>Sordariomycetes</taxon>
        <taxon>Hypocreomycetidae</taxon>
        <taxon>Hypocreales</taxon>
        <taxon>Nectriaceae</taxon>
        <taxon>Neonectria</taxon>
    </lineage>
</organism>
<dbReference type="PANTHER" id="PTHR11879">
    <property type="entry name" value="ASPARTATE AMINOTRANSFERASE"/>
    <property type="match status" value="1"/>
</dbReference>
<comment type="caution">
    <text evidence="7">The sequence shown here is derived from an EMBL/GenBank/DDBJ whole genome shotgun (WGS) entry which is preliminary data.</text>
</comment>
<dbReference type="SUPFAM" id="SSF53383">
    <property type="entry name" value="PLP-dependent transferases"/>
    <property type="match status" value="2"/>
</dbReference>
<name>A0ABR1HZ58_9HYPO</name>
<dbReference type="InterPro" id="IPR000796">
    <property type="entry name" value="Asp_trans"/>
</dbReference>
<dbReference type="InterPro" id="IPR015422">
    <property type="entry name" value="PyrdxlP-dep_Trfase_small"/>
</dbReference>
<dbReference type="Gene3D" id="3.40.640.10">
    <property type="entry name" value="Type I PLP-dependent aspartate aminotransferase-like (Major domain)"/>
    <property type="match status" value="2"/>
</dbReference>
<protein>
    <recommendedName>
        <fullName evidence="9">Aspartate transaminase</fullName>
    </recommendedName>
</protein>
<comment type="subunit">
    <text evidence="3">Homodimer.</text>
</comment>
<dbReference type="Proteomes" id="UP001498421">
    <property type="component" value="Unassembled WGS sequence"/>
</dbReference>
<evidence type="ECO:0000256" key="1">
    <source>
        <dbReference type="ARBA" id="ARBA00001933"/>
    </source>
</evidence>
<dbReference type="Gene3D" id="3.90.1150.10">
    <property type="entry name" value="Aspartate Aminotransferase, domain 1"/>
    <property type="match status" value="1"/>
</dbReference>
<dbReference type="InterPro" id="IPR015424">
    <property type="entry name" value="PyrdxlP-dep_Trfase"/>
</dbReference>
<accession>A0ABR1HZ58</accession>
<sequence length="211" mass="22755">MQRLKIGNRNSVRHLSTLFFNNVTKGAPDVMYHLKVQADGDTSPEKVDLGVGIYRNEQGVYNEMKVLKDVTTGNPSYLNNAAKLVFGKDSALLQEGGVASAQPISGTGAVHITFMLMSRSVPGMSKTVYVGTPALGKLRADARSRRPRGGHLLGLYGERVGAVHALCPTTDVAGAVHDQLRLLIRSEFSSSPAYGARMVDLLLPDHAREIV</sequence>
<dbReference type="EMBL" id="JAZAVK010000064">
    <property type="protein sequence ID" value="KAK7426565.1"/>
    <property type="molecule type" value="Genomic_DNA"/>
</dbReference>
<evidence type="ECO:0000256" key="6">
    <source>
        <dbReference type="ARBA" id="ARBA00022898"/>
    </source>
</evidence>
<dbReference type="InterPro" id="IPR015421">
    <property type="entry name" value="PyrdxlP-dep_Trfase_major"/>
</dbReference>
<evidence type="ECO:0000256" key="4">
    <source>
        <dbReference type="ARBA" id="ARBA00022576"/>
    </source>
</evidence>
<dbReference type="PANTHER" id="PTHR11879:SF22">
    <property type="entry name" value="ASPARTATE AMINOTRANSFERASE, MITOCHONDRIAL"/>
    <property type="match status" value="1"/>
</dbReference>
<evidence type="ECO:0008006" key="9">
    <source>
        <dbReference type="Google" id="ProtNLM"/>
    </source>
</evidence>
<proteinExistence type="inferred from homology"/>
<comment type="cofactor">
    <cofactor evidence="1">
        <name>pyridoxal 5'-phosphate</name>
        <dbReference type="ChEBI" id="CHEBI:597326"/>
    </cofactor>
</comment>
<reference evidence="7 8" key="1">
    <citation type="journal article" date="2025" name="Microbiol. Resour. Announc.">
        <title>Draft genome sequences for Neonectria magnoliae and Neonectria punicea, canker pathogens of Liriodendron tulipifera and Acer saccharum in West Virginia.</title>
        <authorList>
            <person name="Petronek H.M."/>
            <person name="Kasson M.T."/>
            <person name="Metheny A.M."/>
            <person name="Stauder C.M."/>
            <person name="Lovett B."/>
            <person name="Lynch S.C."/>
            <person name="Garnas J.R."/>
            <person name="Kasson L.R."/>
            <person name="Stajich J.E."/>
        </authorList>
    </citation>
    <scope>NUCLEOTIDE SEQUENCE [LARGE SCALE GENOMIC DNA]</scope>
    <source>
        <strain evidence="7 8">NRRL 64651</strain>
    </source>
</reference>
<evidence type="ECO:0000313" key="8">
    <source>
        <dbReference type="Proteomes" id="UP001498421"/>
    </source>
</evidence>
<evidence type="ECO:0000256" key="2">
    <source>
        <dbReference type="ARBA" id="ARBA00007441"/>
    </source>
</evidence>
<evidence type="ECO:0000256" key="5">
    <source>
        <dbReference type="ARBA" id="ARBA00022679"/>
    </source>
</evidence>
<keyword evidence="6" id="KW-0663">Pyridoxal phosphate</keyword>
<keyword evidence="5" id="KW-0808">Transferase</keyword>
<gene>
    <name evidence="7" type="ORF">QQZ08_006895</name>
</gene>
<keyword evidence="8" id="KW-1185">Reference proteome</keyword>
<keyword evidence="4" id="KW-0032">Aminotransferase</keyword>
<evidence type="ECO:0000256" key="3">
    <source>
        <dbReference type="ARBA" id="ARBA00011738"/>
    </source>
</evidence>